<dbReference type="SMART" id="SM00195">
    <property type="entry name" value="DSPc"/>
    <property type="match status" value="1"/>
</dbReference>
<evidence type="ECO:0000256" key="2">
    <source>
        <dbReference type="ARBA" id="ARBA00004496"/>
    </source>
</evidence>
<organism evidence="14 15">
    <name type="scientific">Brachionus plicatilis</name>
    <name type="common">Marine rotifer</name>
    <name type="synonym">Brachionus muelleri</name>
    <dbReference type="NCBI Taxonomy" id="10195"/>
    <lineage>
        <taxon>Eukaryota</taxon>
        <taxon>Metazoa</taxon>
        <taxon>Spiralia</taxon>
        <taxon>Gnathifera</taxon>
        <taxon>Rotifera</taxon>
        <taxon>Eurotatoria</taxon>
        <taxon>Monogononta</taxon>
        <taxon>Pseudotrocha</taxon>
        <taxon>Ploima</taxon>
        <taxon>Brachionidae</taxon>
        <taxon>Brachionus</taxon>
    </lineage>
</organism>
<accession>A0A3M7S5S0</accession>
<dbReference type="PANTHER" id="PTHR46495:SF1">
    <property type="entry name" value="DUAL SPECIFICITY PHOSPHATASE 21"/>
    <property type="match status" value="1"/>
</dbReference>
<dbReference type="EC" id="3.1.3.16" evidence="4"/>
<dbReference type="PROSITE" id="PS50056">
    <property type="entry name" value="TYR_PHOSPHATASE_2"/>
    <property type="match status" value="1"/>
</dbReference>
<feature type="domain" description="Tyrosine-protein phosphatase" evidence="12">
    <location>
        <begin position="9"/>
        <end position="150"/>
    </location>
</feature>
<dbReference type="GO" id="GO:0005634">
    <property type="term" value="C:nucleus"/>
    <property type="evidence" value="ECO:0007669"/>
    <property type="project" value="UniProtKB-SubCell"/>
</dbReference>
<dbReference type="PROSITE" id="PS50054">
    <property type="entry name" value="TYR_PHOSPHATASE_DUAL"/>
    <property type="match status" value="1"/>
</dbReference>
<evidence type="ECO:0000259" key="13">
    <source>
        <dbReference type="PROSITE" id="PS50056"/>
    </source>
</evidence>
<dbReference type="InterPro" id="IPR020422">
    <property type="entry name" value="TYR_PHOSPHATASE_DUAL_dom"/>
</dbReference>
<comment type="caution">
    <text evidence="14">The sequence shown here is derived from an EMBL/GenBank/DDBJ whole genome shotgun (WGS) entry which is preliminary data.</text>
</comment>
<dbReference type="AlphaFoldDB" id="A0A3M7S5S0"/>
<dbReference type="CDD" id="cd14514">
    <property type="entry name" value="DUSP14-like"/>
    <property type="match status" value="1"/>
</dbReference>
<keyword evidence="6" id="KW-0999">Mitochondrion inner membrane</keyword>
<dbReference type="Pfam" id="PF00782">
    <property type="entry name" value="DSPc"/>
    <property type="match status" value="1"/>
</dbReference>
<keyword evidence="11" id="KW-0539">Nucleus</keyword>
<keyword evidence="8" id="KW-0904">Protein phosphatase</keyword>
<dbReference type="GO" id="GO:0004722">
    <property type="term" value="F:protein serine/threonine phosphatase activity"/>
    <property type="evidence" value="ECO:0007669"/>
    <property type="project" value="UniProtKB-EC"/>
</dbReference>
<evidence type="ECO:0000256" key="10">
    <source>
        <dbReference type="ARBA" id="ARBA00023136"/>
    </source>
</evidence>
<name>A0A3M7S5S0_BRAPC</name>
<comment type="subcellular location">
    <subcellularLocation>
        <location evidence="2">Cytoplasm</location>
    </subcellularLocation>
    <subcellularLocation>
        <location evidence="3">Mitochondrion inner membrane</location>
        <topology evidence="3">Peripheral membrane protein</topology>
    </subcellularLocation>
    <subcellularLocation>
        <location evidence="1">Nucleus</location>
    </subcellularLocation>
</comment>
<dbReference type="InterPro" id="IPR016130">
    <property type="entry name" value="Tyr_Pase_AS"/>
</dbReference>
<dbReference type="InterPro" id="IPR020420">
    <property type="entry name" value="Atypical_DUSP_subfamB"/>
</dbReference>
<dbReference type="EMBL" id="REGN01001980">
    <property type="protein sequence ID" value="RNA31146.1"/>
    <property type="molecule type" value="Genomic_DNA"/>
</dbReference>
<dbReference type="InterPro" id="IPR000340">
    <property type="entry name" value="Dual-sp_phosphatase_cat-dom"/>
</dbReference>
<dbReference type="GO" id="GO:0017017">
    <property type="term" value="F:MAP kinase tyrosine/serine/threonine phosphatase activity"/>
    <property type="evidence" value="ECO:0007669"/>
    <property type="project" value="InterPro"/>
</dbReference>
<keyword evidence="9" id="KW-0496">Mitochondrion</keyword>
<evidence type="ECO:0000256" key="11">
    <source>
        <dbReference type="ARBA" id="ARBA00023242"/>
    </source>
</evidence>
<proteinExistence type="predicted"/>
<gene>
    <name evidence="14" type="ORF">BpHYR1_005290</name>
</gene>
<evidence type="ECO:0000256" key="6">
    <source>
        <dbReference type="ARBA" id="ARBA00022792"/>
    </source>
</evidence>
<keyword evidence="10" id="KW-0472">Membrane</keyword>
<dbReference type="PANTHER" id="PTHR46495">
    <property type="entry name" value="DUAL SPECIFICITY PROTEIN PHOSPHATASE 21"/>
    <property type="match status" value="1"/>
</dbReference>
<evidence type="ECO:0000256" key="8">
    <source>
        <dbReference type="ARBA" id="ARBA00022912"/>
    </source>
</evidence>
<dbReference type="InterPro" id="IPR000387">
    <property type="entry name" value="Tyr_Pase_dom"/>
</dbReference>
<evidence type="ECO:0000313" key="15">
    <source>
        <dbReference type="Proteomes" id="UP000276133"/>
    </source>
</evidence>
<dbReference type="STRING" id="10195.A0A3M7S5S0"/>
<dbReference type="OrthoDB" id="285418at2759"/>
<dbReference type="InterPro" id="IPR029021">
    <property type="entry name" value="Prot-tyrosine_phosphatase-like"/>
</dbReference>
<protein>
    <recommendedName>
        <fullName evidence="4">protein-serine/threonine phosphatase</fullName>
        <ecNumber evidence="4">3.1.3.16</ecNumber>
    </recommendedName>
</protein>
<dbReference type="GO" id="GO:0004725">
    <property type="term" value="F:protein tyrosine phosphatase activity"/>
    <property type="evidence" value="ECO:0007669"/>
    <property type="project" value="TreeGrafter"/>
</dbReference>
<feature type="domain" description="Tyrosine specific protein phosphatases" evidence="13">
    <location>
        <begin position="66"/>
        <end position="129"/>
    </location>
</feature>
<evidence type="ECO:0000256" key="1">
    <source>
        <dbReference type="ARBA" id="ARBA00004123"/>
    </source>
</evidence>
<dbReference type="Proteomes" id="UP000276133">
    <property type="component" value="Unassembled WGS sequence"/>
</dbReference>
<dbReference type="PRINTS" id="PR01910">
    <property type="entry name" value="ADSPHPHTASEB"/>
</dbReference>
<evidence type="ECO:0000256" key="5">
    <source>
        <dbReference type="ARBA" id="ARBA00022490"/>
    </source>
</evidence>
<dbReference type="GO" id="GO:0005743">
    <property type="term" value="C:mitochondrial inner membrane"/>
    <property type="evidence" value="ECO:0007669"/>
    <property type="project" value="UniProtKB-SubCell"/>
</dbReference>
<dbReference type="Gene3D" id="3.90.190.10">
    <property type="entry name" value="Protein tyrosine phosphatase superfamily"/>
    <property type="match status" value="1"/>
</dbReference>
<keyword evidence="7 14" id="KW-0378">Hydrolase</keyword>
<evidence type="ECO:0000256" key="3">
    <source>
        <dbReference type="ARBA" id="ARBA00004637"/>
    </source>
</evidence>
<dbReference type="PROSITE" id="PS00383">
    <property type="entry name" value="TYR_PHOSPHATASE_1"/>
    <property type="match status" value="1"/>
</dbReference>
<evidence type="ECO:0000256" key="9">
    <source>
        <dbReference type="ARBA" id="ARBA00023128"/>
    </source>
</evidence>
<keyword evidence="15" id="KW-1185">Reference proteome</keyword>
<sequence length="233" mass="26271">MQKIAPLNQIAKILDNLYLSSFLAVNEQNIQKYGITCVISVCKETPKITIQNVESVKVNVLDLPSETLYDYFDTLADKIHQVIIGNRGTCLVHCAAGISRSASIILVYLMKYLKMSLKDAHALTKSKRPFIRPNVGFWKQLIAYEKKLFNKNSVKIVDSGIGDIPDIYENEVRSMIWGRNNPELAGTLVAQKKLEQPKPSIPEPQLAMKKNAKIDSSSAYTTTYRASFQNYPR</sequence>
<evidence type="ECO:0000313" key="14">
    <source>
        <dbReference type="EMBL" id="RNA31146.1"/>
    </source>
</evidence>
<evidence type="ECO:0000256" key="7">
    <source>
        <dbReference type="ARBA" id="ARBA00022801"/>
    </source>
</evidence>
<evidence type="ECO:0000259" key="12">
    <source>
        <dbReference type="PROSITE" id="PS50054"/>
    </source>
</evidence>
<evidence type="ECO:0000256" key="4">
    <source>
        <dbReference type="ARBA" id="ARBA00013081"/>
    </source>
</evidence>
<keyword evidence="5" id="KW-0963">Cytoplasm</keyword>
<reference evidence="14 15" key="1">
    <citation type="journal article" date="2018" name="Sci. Rep.">
        <title>Genomic signatures of local adaptation to the degree of environmental predictability in rotifers.</title>
        <authorList>
            <person name="Franch-Gras L."/>
            <person name="Hahn C."/>
            <person name="Garcia-Roger E.M."/>
            <person name="Carmona M.J."/>
            <person name="Serra M."/>
            <person name="Gomez A."/>
        </authorList>
    </citation>
    <scope>NUCLEOTIDE SEQUENCE [LARGE SCALE GENOMIC DNA]</scope>
    <source>
        <strain evidence="14">HYR1</strain>
    </source>
</reference>
<dbReference type="SUPFAM" id="SSF52799">
    <property type="entry name" value="(Phosphotyrosine protein) phosphatases II"/>
    <property type="match status" value="1"/>
</dbReference>